<keyword evidence="8 9" id="KW-0411">Iron-sulfur</keyword>
<feature type="binding site" evidence="9">
    <location>
        <position position="80"/>
    </location>
    <ligand>
        <name>[4Fe-4S] cluster</name>
        <dbReference type="ChEBI" id="CHEBI:49883"/>
        <label>1</label>
    </ligand>
</feature>
<comment type="subcellular location">
    <subcellularLocation>
        <location evidence="9">Cytoplasm</location>
    </subcellularLocation>
</comment>
<comment type="function">
    <text evidence="1">Catalyzes the methylthiolation of N6-(dimethylallyl)adenosine (i(6)A), leading to the formation of 2-methylthio-N6-(dimethylallyl)adenosine (ms(2)i(6)A) at position 37 in tRNAs that read codons beginning with uridine.</text>
</comment>
<keyword evidence="12" id="KW-0689">Ribosomal protein</keyword>
<evidence type="ECO:0000256" key="2">
    <source>
        <dbReference type="ARBA" id="ARBA00022485"/>
    </source>
</evidence>
<dbReference type="FunFam" id="3.40.50.12160:FF:000003">
    <property type="entry name" value="CDK5 regulatory subunit-associated protein 1"/>
    <property type="match status" value="1"/>
</dbReference>
<keyword evidence="2 9" id="KW-0004">4Fe-4S</keyword>
<dbReference type="SUPFAM" id="SSF102114">
    <property type="entry name" value="Radical SAM enzymes"/>
    <property type="match status" value="1"/>
</dbReference>
<proteinExistence type="inferred from homology"/>
<dbReference type="PROSITE" id="PS51449">
    <property type="entry name" value="MTTASE_N"/>
    <property type="match status" value="1"/>
</dbReference>
<keyword evidence="4 9" id="KW-0808">Transferase</keyword>
<evidence type="ECO:0000256" key="4">
    <source>
        <dbReference type="ARBA" id="ARBA00022679"/>
    </source>
</evidence>
<dbReference type="PANTHER" id="PTHR43837">
    <property type="entry name" value="RIBOSOMAL PROTEIN S12 METHYLTHIOTRANSFERASE RIMO"/>
    <property type="match status" value="1"/>
</dbReference>
<dbReference type="FunFam" id="3.80.30.20:FF:000001">
    <property type="entry name" value="tRNA-2-methylthio-N(6)-dimethylallyladenosine synthase 2"/>
    <property type="match status" value="1"/>
</dbReference>
<evidence type="ECO:0000313" key="12">
    <source>
        <dbReference type="EMBL" id="QDU86251.1"/>
    </source>
</evidence>
<comment type="cofactor">
    <cofactor evidence="9">
        <name>[4Fe-4S] cluster</name>
        <dbReference type="ChEBI" id="CHEBI:49883"/>
    </cofactor>
    <text evidence="9">Binds 2 [4Fe-4S] clusters. One cluster is coordinated with 3 cysteines and an exchangeable S-adenosyl-L-methionine.</text>
</comment>
<dbReference type="InterPro" id="IPR007197">
    <property type="entry name" value="rSAM"/>
</dbReference>
<dbReference type="Gene3D" id="3.80.30.20">
    <property type="entry name" value="tm_1862 like domain"/>
    <property type="match status" value="1"/>
</dbReference>
<dbReference type="InterPro" id="IPR058240">
    <property type="entry name" value="rSAM_sf"/>
</dbReference>
<dbReference type="Gene3D" id="3.40.50.12160">
    <property type="entry name" value="Methylthiotransferase, N-terminal domain"/>
    <property type="match status" value="1"/>
</dbReference>
<dbReference type="HAMAP" id="MF_01865">
    <property type="entry name" value="MTTase_RimO"/>
    <property type="match status" value="1"/>
</dbReference>
<dbReference type="InterPro" id="IPR013848">
    <property type="entry name" value="Methylthiotransferase_N"/>
</dbReference>
<gene>
    <name evidence="12" type="primary">rimO_3</name>
    <name evidence="9" type="synonym">rimO</name>
    <name evidence="12" type="ORF">Pla163_34020</name>
</gene>
<keyword evidence="13" id="KW-1185">Reference proteome</keyword>
<feature type="binding site" evidence="9">
    <location>
        <position position="46"/>
    </location>
    <ligand>
        <name>[4Fe-4S] cluster</name>
        <dbReference type="ChEBI" id="CHEBI:49883"/>
        <label>1</label>
    </ligand>
</feature>
<keyword evidence="7 9" id="KW-0408">Iron</keyword>
<dbReference type="InterPro" id="IPR005839">
    <property type="entry name" value="Methylthiotransferase"/>
</dbReference>
<dbReference type="GO" id="GO:0051539">
    <property type="term" value="F:4 iron, 4 sulfur cluster binding"/>
    <property type="evidence" value="ECO:0007669"/>
    <property type="project" value="UniProtKB-UniRule"/>
</dbReference>
<feature type="binding site" evidence="9">
    <location>
        <position position="10"/>
    </location>
    <ligand>
        <name>[4Fe-4S] cluster</name>
        <dbReference type="ChEBI" id="CHEBI:49883"/>
        <label>1</label>
    </ligand>
</feature>
<keyword evidence="6 9" id="KW-0479">Metal-binding</keyword>
<comment type="function">
    <text evidence="9">Catalyzes the methylthiolation of an aspartic acid residue of ribosomal protein uS12.</text>
</comment>
<dbReference type="Pfam" id="PF04055">
    <property type="entry name" value="Radical_SAM"/>
    <property type="match status" value="1"/>
</dbReference>
<feature type="binding site" evidence="9">
    <location>
        <position position="160"/>
    </location>
    <ligand>
        <name>[4Fe-4S] cluster</name>
        <dbReference type="ChEBI" id="CHEBI:49883"/>
        <label>2</label>
        <note>4Fe-4S-S-AdoMet</note>
    </ligand>
</feature>
<evidence type="ECO:0000256" key="9">
    <source>
        <dbReference type="HAMAP-Rule" id="MF_01865"/>
    </source>
</evidence>
<dbReference type="InterPro" id="IPR002792">
    <property type="entry name" value="TRAM_dom"/>
</dbReference>
<dbReference type="GO" id="GO:0035599">
    <property type="term" value="F:aspartic acid methylthiotransferase activity"/>
    <property type="evidence" value="ECO:0007669"/>
    <property type="project" value="TreeGrafter"/>
</dbReference>
<dbReference type="EMBL" id="CP036290">
    <property type="protein sequence ID" value="QDU86251.1"/>
    <property type="molecule type" value="Genomic_DNA"/>
</dbReference>
<keyword evidence="12" id="KW-0687">Ribonucleoprotein</keyword>
<keyword evidence="3 9" id="KW-0963">Cytoplasm</keyword>
<dbReference type="InterPro" id="IPR012340">
    <property type="entry name" value="NA-bd_OB-fold"/>
</dbReference>
<dbReference type="SFLD" id="SFLDS00029">
    <property type="entry name" value="Radical_SAM"/>
    <property type="match status" value="1"/>
</dbReference>
<dbReference type="Pfam" id="PF18693">
    <property type="entry name" value="TRAM_2"/>
    <property type="match status" value="1"/>
</dbReference>
<dbReference type="InterPro" id="IPR006638">
    <property type="entry name" value="Elp3/MiaA/NifB-like_rSAM"/>
</dbReference>
<evidence type="ECO:0000313" key="13">
    <source>
        <dbReference type="Proteomes" id="UP000319342"/>
    </source>
</evidence>
<feature type="domain" description="MTTase N-terminal" evidence="10">
    <location>
        <begin position="1"/>
        <end position="117"/>
    </location>
</feature>
<dbReference type="PANTHER" id="PTHR43837:SF1">
    <property type="entry name" value="RIBOSOMAL PROTEIN US12 METHYLTHIOTRANSFERASE RIMO"/>
    <property type="match status" value="1"/>
</dbReference>
<dbReference type="EC" id="2.8.4.4" evidence="9"/>
<dbReference type="SFLD" id="SFLDG01061">
    <property type="entry name" value="methylthiotransferase"/>
    <property type="match status" value="1"/>
</dbReference>
<protein>
    <recommendedName>
        <fullName evidence="9">Ribosomal protein uS12 methylthiotransferase RimO</fullName>
        <shortName evidence="9">uS12 MTTase</shortName>
        <shortName evidence="9">uS12 methylthiotransferase</shortName>
        <ecNumber evidence="9">2.8.4.4</ecNumber>
    </recommendedName>
    <alternativeName>
        <fullName evidence="9">Ribosomal protein uS12 (aspartate-C(3))-methylthiotransferase</fullName>
    </alternativeName>
    <alternativeName>
        <fullName evidence="9">Ribosome maturation factor RimO</fullName>
    </alternativeName>
</protein>
<comment type="catalytic activity">
    <reaction evidence="9">
        <text>L-aspartate(89)-[ribosomal protein uS12]-hydrogen + (sulfur carrier)-SH + AH2 + 2 S-adenosyl-L-methionine = 3-methylsulfanyl-L-aspartate(89)-[ribosomal protein uS12]-hydrogen + (sulfur carrier)-H + 5'-deoxyadenosine + L-methionine + A + S-adenosyl-L-homocysteine + 2 H(+)</text>
        <dbReference type="Rhea" id="RHEA:37087"/>
        <dbReference type="Rhea" id="RHEA-COMP:10460"/>
        <dbReference type="Rhea" id="RHEA-COMP:10461"/>
        <dbReference type="Rhea" id="RHEA-COMP:14737"/>
        <dbReference type="Rhea" id="RHEA-COMP:14739"/>
        <dbReference type="ChEBI" id="CHEBI:13193"/>
        <dbReference type="ChEBI" id="CHEBI:15378"/>
        <dbReference type="ChEBI" id="CHEBI:17319"/>
        <dbReference type="ChEBI" id="CHEBI:17499"/>
        <dbReference type="ChEBI" id="CHEBI:29917"/>
        <dbReference type="ChEBI" id="CHEBI:29961"/>
        <dbReference type="ChEBI" id="CHEBI:57844"/>
        <dbReference type="ChEBI" id="CHEBI:57856"/>
        <dbReference type="ChEBI" id="CHEBI:59789"/>
        <dbReference type="ChEBI" id="CHEBI:64428"/>
        <dbReference type="ChEBI" id="CHEBI:73599"/>
        <dbReference type="EC" id="2.8.4.4"/>
    </reaction>
</comment>
<evidence type="ECO:0000256" key="7">
    <source>
        <dbReference type="ARBA" id="ARBA00023004"/>
    </source>
</evidence>
<evidence type="ECO:0000256" key="1">
    <source>
        <dbReference type="ARBA" id="ARBA00003234"/>
    </source>
</evidence>
<dbReference type="CDD" id="cd01335">
    <property type="entry name" value="Radical_SAM"/>
    <property type="match status" value="1"/>
</dbReference>
<sequence>MAVALVHLGCARNLIDSELILARMAEEELLVTPVLEDASVVVINTCSFIGEARAESYARIEEQVERKRRGELNAVVVAGCLVERYRRQLIRQLPDVDLFCEISDYRDLAKQVRRIGSGHRSPGYLEAIERRAGDREDSRLLATPGSYAYLRISHGCDHGCSFCAIPIMRGKHRSKRLPEVVAEAAELVEHGVRELVVVAEDSTAWGRDLGGGQELPDLVREVADLDGDHVVRVMYAYPNRFPWALTELLRDHPRVAPYLDIPVQHAATDVLRAMRRHGSGDQVRKILDRLLEEVPDLTLRTTMLVGFPGETDAHVDELCELIETYSIGRLGAFTYSPEEDTPGFTMEPRVEAHVARERLDRVLSVRDSVLERTQRARIGQRIDALVDELHPLPGGDGWRAVARGEFDAPEVDPLVLFHLEPHESEVVGVGATLEVDVRDVDAEFNLVAEPVRE</sequence>
<dbReference type="PROSITE" id="PS01278">
    <property type="entry name" value="MTTASE_RADICAL"/>
    <property type="match status" value="1"/>
</dbReference>
<dbReference type="InterPro" id="IPR005840">
    <property type="entry name" value="Ribosomal_uS12_MeSTrfase_RimO"/>
</dbReference>
<feature type="domain" description="Radical SAM core" evidence="11">
    <location>
        <begin position="142"/>
        <end position="372"/>
    </location>
</feature>
<dbReference type="GO" id="GO:0103039">
    <property type="term" value="F:protein methylthiotransferase activity"/>
    <property type="evidence" value="ECO:0007669"/>
    <property type="project" value="UniProtKB-EC"/>
</dbReference>
<evidence type="ECO:0000256" key="8">
    <source>
        <dbReference type="ARBA" id="ARBA00023014"/>
    </source>
</evidence>
<dbReference type="NCBIfam" id="TIGR01125">
    <property type="entry name" value="30S ribosomal protein S12 methylthiotransferase RimO"/>
    <property type="match status" value="1"/>
</dbReference>
<feature type="binding site" evidence="9">
    <location>
        <position position="163"/>
    </location>
    <ligand>
        <name>[4Fe-4S] cluster</name>
        <dbReference type="ChEBI" id="CHEBI:49883"/>
        <label>2</label>
        <note>4Fe-4S-S-AdoMet</note>
    </ligand>
</feature>
<dbReference type="GO" id="GO:0005829">
    <property type="term" value="C:cytosol"/>
    <property type="evidence" value="ECO:0007669"/>
    <property type="project" value="TreeGrafter"/>
</dbReference>
<evidence type="ECO:0000256" key="3">
    <source>
        <dbReference type="ARBA" id="ARBA00022490"/>
    </source>
</evidence>
<evidence type="ECO:0000256" key="5">
    <source>
        <dbReference type="ARBA" id="ARBA00022691"/>
    </source>
</evidence>
<dbReference type="GO" id="GO:0005840">
    <property type="term" value="C:ribosome"/>
    <property type="evidence" value="ECO:0007669"/>
    <property type="project" value="UniProtKB-KW"/>
</dbReference>
<dbReference type="SFLD" id="SFLDG01082">
    <property type="entry name" value="B12-binding_domain_containing"/>
    <property type="match status" value="1"/>
</dbReference>
<dbReference type="PROSITE" id="PS51918">
    <property type="entry name" value="RADICAL_SAM"/>
    <property type="match status" value="1"/>
</dbReference>
<dbReference type="Gene3D" id="2.40.50.140">
    <property type="entry name" value="Nucleic acid-binding proteins"/>
    <property type="match status" value="1"/>
</dbReference>
<evidence type="ECO:0000259" key="11">
    <source>
        <dbReference type="PROSITE" id="PS51918"/>
    </source>
</evidence>
<name>A0A518D442_9BACT</name>
<organism evidence="12 13">
    <name type="scientific">Rohdeia mirabilis</name>
    <dbReference type="NCBI Taxonomy" id="2528008"/>
    <lineage>
        <taxon>Bacteria</taxon>
        <taxon>Pseudomonadati</taxon>
        <taxon>Planctomycetota</taxon>
        <taxon>Planctomycetia</taxon>
        <taxon>Planctomycetia incertae sedis</taxon>
        <taxon>Rohdeia</taxon>
    </lineage>
</organism>
<evidence type="ECO:0000259" key="10">
    <source>
        <dbReference type="PROSITE" id="PS51449"/>
    </source>
</evidence>
<reference evidence="12 13" key="1">
    <citation type="submission" date="2019-02" db="EMBL/GenBank/DDBJ databases">
        <title>Deep-cultivation of Planctomycetes and their phenomic and genomic characterization uncovers novel biology.</title>
        <authorList>
            <person name="Wiegand S."/>
            <person name="Jogler M."/>
            <person name="Boedeker C."/>
            <person name="Pinto D."/>
            <person name="Vollmers J."/>
            <person name="Rivas-Marin E."/>
            <person name="Kohn T."/>
            <person name="Peeters S.H."/>
            <person name="Heuer A."/>
            <person name="Rast P."/>
            <person name="Oberbeckmann S."/>
            <person name="Bunk B."/>
            <person name="Jeske O."/>
            <person name="Meyerdierks A."/>
            <person name="Storesund J.E."/>
            <person name="Kallscheuer N."/>
            <person name="Luecker S."/>
            <person name="Lage O.M."/>
            <person name="Pohl T."/>
            <person name="Merkel B.J."/>
            <person name="Hornburger P."/>
            <person name="Mueller R.-W."/>
            <person name="Bruemmer F."/>
            <person name="Labrenz M."/>
            <person name="Spormann A.M."/>
            <person name="Op den Camp H."/>
            <person name="Overmann J."/>
            <person name="Amann R."/>
            <person name="Jetten M.S.M."/>
            <person name="Mascher T."/>
            <person name="Medema M.H."/>
            <person name="Devos D.P."/>
            <person name="Kaster A.-K."/>
            <person name="Ovreas L."/>
            <person name="Rohde M."/>
            <person name="Galperin M.Y."/>
            <person name="Jogler C."/>
        </authorList>
    </citation>
    <scope>NUCLEOTIDE SEQUENCE [LARGE SCALE GENOMIC DNA]</scope>
    <source>
        <strain evidence="12 13">Pla163</strain>
    </source>
</reference>
<feature type="binding site" evidence="9">
    <location>
        <position position="156"/>
    </location>
    <ligand>
        <name>[4Fe-4S] cluster</name>
        <dbReference type="ChEBI" id="CHEBI:49883"/>
        <label>2</label>
        <note>4Fe-4S-S-AdoMet</note>
    </ligand>
</feature>
<dbReference type="NCBIfam" id="TIGR00089">
    <property type="entry name" value="MiaB/RimO family radical SAM methylthiotransferase"/>
    <property type="match status" value="1"/>
</dbReference>
<dbReference type="GO" id="GO:0006400">
    <property type="term" value="P:tRNA modification"/>
    <property type="evidence" value="ECO:0007669"/>
    <property type="project" value="InterPro"/>
</dbReference>
<comment type="similarity">
    <text evidence="9">Belongs to the methylthiotransferase family. RimO subfamily.</text>
</comment>
<dbReference type="GO" id="GO:0046872">
    <property type="term" value="F:metal ion binding"/>
    <property type="evidence" value="ECO:0007669"/>
    <property type="project" value="UniProtKB-KW"/>
</dbReference>
<dbReference type="InterPro" id="IPR020612">
    <property type="entry name" value="Methylthiotransferase_CS"/>
</dbReference>
<keyword evidence="5 9" id="KW-0949">S-adenosyl-L-methionine</keyword>
<dbReference type="Proteomes" id="UP000319342">
    <property type="component" value="Chromosome"/>
</dbReference>
<dbReference type="AlphaFoldDB" id="A0A518D442"/>
<dbReference type="Pfam" id="PF00919">
    <property type="entry name" value="UPF0004"/>
    <property type="match status" value="1"/>
</dbReference>
<evidence type="ECO:0000256" key="6">
    <source>
        <dbReference type="ARBA" id="ARBA00022723"/>
    </source>
</evidence>
<accession>A0A518D442</accession>
<dbReference type="InterPro" id="IPR023404">
    <property type="entry name" value="rSAM_horseshoe"/>
</dbReference>
<dbReference type="InterPro" id="IPR038135">
    <property type="entry name" value="Methylthiotransferase_N_sf"/>
</dbReference>
<dbReference type="SMART" id="SM00729">
    <property type="entry name" value="Elp3"/>
    <property type="match status" value="1"/>
</dbReference>